<accession>A0A923MH03</accession>
<dbReference type="PANTHER" id="PTHR37804">
    <property type="entry name" value="CDAA REGULATORY PROTEIN CDAR"/>
    <property type="match status" value="1"/>
</dbReference>
<dbReference type="Proteomes" id="UP000620327">
    <property type="component" value="Unassembled WGS sequence"/>
</dbReference>
<organism evidence="2 3">
    <name type="scientific">Dysosmobacter segnis</name>
    <dbReference type="NCBI Taxonomy" id="2763042"/>
    <lineage>
        <taxon>Bacteria</taxon>
        <taxon>Bacillati</taxon>
        <taxon>Bacillota</taxon>
        <taxon>Clostridia</taxon>
        <taxon>Eubacteriales</taxon>
        <taxon>Oscillospiraceae</taxon>
        <taxon>Dysosmobacter</taxon>
    </lineage>
</organism>
<dbReference type="PANTHER" id="PTHR37804:SF1">
    <property type="entry name" value="CDAA REGULATORY PROTEIN CDAR"/>
    <property type="match status" value="1"/>
</dbReference>
<evidence type="ECO:0000313" key="3">
    <source>
        <dbReference type="Proteomes" id="UP000620327"/>
    </source>
</evidence>
<proteinExistence type="predicted"/>
<sequence length="418" mass="45398">MRKTQNPRNILYLVLSIVIAAGIWYYVDEFNGRVVTQTVTGIPIEYINQDALADNGLMLAEGEDSGTSTTIDIIFKGNRRHIVQLDRSKIRVTANLASITEAGVQSVKPDLTYTDRKFNSGNTSVEEQSLYMATVNICELSHKEVELRCELTGNVAEGYSAGKVQLSQTSIAVRGQEEEIAKVSYAKVIFDIGKNTKETVTADLDYQFYDEDGQVLNLSGIHAEAGQIQATLPVYVTKELKLTVDFKEAPGAQLEDMIWAIKPESVVVSGDASVLNDMDSIVLDSFDLLSVTTESTSHSYAILVPDGCENLSGVTRATLEIGYPDKTVADVTTHNIRVENASASRNVELLTQELSVRIFGTAAEMEGITGEDVAVVADLSDYAVASGTYMIPAQVRVGDGKTIGVSGTYQIQVRIPES</sequence>
<dbReference type="AlphaFoldDB" id="A0A923MH03"/>
<protein>
    <recommendedName>
        <fullName evidence="4">YbbR-like domain-containing protein</fullName>
    </recommendedName>
</protein>
<evidence type="ECO:0000256" key="1">
    <source>
        <dbReference type="SAM" id="Phobius"/>
    </source>
</evidence>
<keyword evidence="1" id="KW-1133">Transmembrane helix</keyword>
<dbReference type="Gene3D" id="2.170.120.30">
    <property type="match status" value="2"/>
</dbReference>
<keyword evidence="1" id="KW-0812">Transmembrane</keyword>
<keyword evidence="1" id="KW-0472">Membrane</keyword>
<name>A0A923MH03_9FIRM</name>
<gene>
    <name evidence="2" type="ORF">H8Z83_02925</name>
</gene>
<feature type="transmembrane region" description="Helical" evidence="1">
    <location>
        <begin position="9"/>
        <end position="27"/>
    </location>
</feature>
<reference evidence="2" key="1">
    <citation type="submission" date="2020-08" db="EMBL/GenBank/DDBJ databases">
        <title>Genome public.</title>
        <authorList>
            <person name="Liu C."/>
            <person name="Sun Q."/>
        </authorList>
    </citation>
    <scope>NUCLEOTIDE SEQUENCE</scope>
    <source>
        <strain evidence="2">BX15</strain>
    </source>
</reference>
<keyword evidence="3" id="KW-1185">Reference proteome</keyword>
<comment type="caution">
    <text evidence="2">The sequence shown here is derived from an EMBL/GenBank/DDBJ whole genome shotgun (WGS) entry which is preliminary data.</text>
</comment>
<dbReference type="InterPro" id="IPR012505">
    <property type="entry name" value="YbbR"/>
</dbReference>
<dbReference type="Gene3D" id="2.170.120.40">
    <property type="entry name" value="YbbR-like domain"/>
    <property type="match status" value="1"/>
</dbReference>
<dbReference type="InterPro" id="IPR053154">
    <property type="entry name" value="c-di-AMP_regulator"/>
</dbReference>
<evidence type="ECO:0000313" key="2">
    <source>
        <dbReference type="EMBL" id="MBC5769299.1"/>
    </source>
</evidence>
<dbReference type="RefSeq" id="WP_187013679.1">
    <property type="nucleotide sequence ID" value="NZ_JACOQI010000002.1"/>
</dbReference>
<dbReference type="Pfam" id="PF07949">
    <property type="entry name" value="YbbR"/>
    <property type="match status" value="1"/>
</dbReference>
<evidence type="ECO:0008006" key="4">
    <source>
        <dbReference type="Google" id="ProtNLM"/>
    </source>
</evidence>
<dbReference type="EMBL" id="JACOQI010000002">
    <property type="protein sequence ID" value="MBC5769299.1"/>
    <property type="molecule type" value="Genomic_DNA"/>
</dbReference>